<name>A0A0B1ZN07_9SPHN</name>
<dbReference type="SUPFAM" id="SSF52980">
    <property type="entry name" value="Restriction endonuclease-like"/>
    <property type="match status" value="1"/>
</dbReference>
<dbReference type="PANTHER" id="PTHR38590:SF1">
    <property type="entry name" value="BLL0828 PROTEIN"/>
    <property type="match status" value="1"/>
</dbReference>
<dbReference type="InterPro" id="IPR011335">
    <property type="entry name" value="Restrct_endonuc-II-like"/>
</dbReference>
<reference evidence="3 4" key="1">
    <citation type="submission" date="2014-10" db="EMBL/GenBank/DDBJ databases">
        <title>Genome sequence of Novosphingobium malaysiense MUSC 273(T).</title>
        <authorList>
            <person name="Lee L.-H."/>
        </authorList>
    </citation>
    <scope>NUCLEOTIDE SEQUENCE [LARGE SCALE GENOMIC DNA]</scope>
    <source>
        <strain evidence="3 4">MUSC 273</strain>
    </source>
</reference>
<dbReference type="CDD" id="cd01038">
    <property type="entry name" value="Endonuclease_DUF559"/>
    <property type="match status" value="1"/>
</dbReference>
<dbReference type="InterPro" id="IPR047216">
    <property type="entry name" value="Endonuclease_DUF559_bact"/>
</dbReference>
<dbReference type="Pfam" id="PF04480">
    <property type="entry name" value="DUF559"/>
    <property type="match status" value="1"/>
</dbReference>
<evidence type="ECO:0000313" key="4">
    <source>
        <dbReference type="Proteomes" id="UP000031057"/>
    </source>
</evidence>
<evidence type="ECO:0000256" key="1">
    <source>
        <dbReference type="SAM" id="MobiDB-lite"/>
    </source>
</evidence>
<dbReference type="Proteomes" id="UP000031057">
    <property type="component" value="Unassembled WGS sequence"/>
</dbReference>
<dbReference type="AlphaFoldDB" id="A0A0B1ZN07"/>
<keyword evidence="4" id="KW-1185">Reference proteome</keyword>
<feature type="domain" description="DUF559" evidence="2">
    <location>
        <begin position="21"/>
        <end position="121"/>
    </location>
</feature>
<dbReference type="PANTHER" id="PTHR38590">
    <property type="entry name" value="BLL0828 PROTEIN"/>
    <property type="match status" value="1"/>
</dbReference>
<sequence length="122" mass="13943">MEGEEGNSPGLKKHPPSLSVTRARELRGNPTEAEKAMWRLLKTHFPEGCFRRQVPIRHFIADCASHRLRLVIEIDGGQHSPKADAARTRMIEAEGYRMIRFWNNDVLNNAHGCMIQLQEALQ</sequence>
<dbReference type="InterPro" id="IPR007569">
    <property type="entry name" value="DUF559"/>
</dbReference>
<evidence type="ECO:0000259" key="2">
    <source>
        <dbReference type="Pfam" id="PF04480"/>
    </source>
</evidence>
<feature type="region of interest" description="Disordered" evidence="1">
    <location>
        <begin position="1"/>
        <end position="30"/>
    </location>
</feature>
<evidence type="ECO:0000313" key="3">
    <source>
        <dbReference type="EMBL" id="KHK91976.1"/>
    </source>
</evidence>
<gene>
    <name evidence="3" type="ORF">LK12_11520</name>
</gene>
<dbReference type="EMBL" id="JTDI01000003">
    <property type="protein sequence ID" value="KHK91976.1"/>
    <property type="molecule type" value="Genomic_DNA"/>
</dbReference>
<protein>
    <recommendedName>
        <fullName evidence="2">DUF559 domain-containing protein</fullName>
    </recommendedName>
</protein>
<proteinExistence type="predicted"/>
<accession>A0A0B1ZN07</accession>
<dbReference type="STRING" id="1348853.LK12_11520"/>
<organism evidence="3 4">
    <name type="scientific">Novosphingobium malaysiense</name>
    <dbReference type="NCBI Taxonomy" id="1348853"/>
    <lineage>
        <taxon>Bacteria</taxon>
        <taxon>Pseudomonadati</taxon>
        <taxon>Pseudomonadota</taxon>
        <taxon>Alphaproteobacteria</taxon>
        <taxon>Sphingomonadales</taxon>
        <taxon>Sphingomonadaceae</taxon>
        <taxon>Novosphingobium</taxon>
    </lineage>
</organism>
<dbReference type="Gene3D" id="3.40.960.10">
    <property type="entry name" value="VSR Endonuclease"/>
    <property type="match status" value="1"/>
</dbReference>
<comment type="caution">
    <text evidence="3">The sequence shown here is derived from an EMBL/GenBank/DDBJ whole genome shotgun (WGS) entry which is preliminary data.</text>
</comment>